<evidence type="ECO:0000313" key="3">
    <source>
        <dbReference type="Proteomes" id="UP000694844"/>
    </source>
</evidence>
<dbReference type="OrthoDB" id="6144158at2759"/>
<evidence type="ECO:0000256" key="1">
    <source>
        <dbReference type="ARBA" id="ARBA00022536"/>
    </source>
</evidence>
<feature type="transmembrane region" description="Helical" evidence="2">
    <location>
        <begin position="37"/>
        <end position="56"/>
    </location>
</feature>
<evidence type="ECO:0000256" key="2">
    <source>
        <dbReference type="SAM" id="Phobius"/>
    </source>
</evidence>
<gene>
    <name evidence="4" type="primary">LOC111123765</name>
</gene>
<name>A0A8B8DGQ7_CRAVI</name>
<protein>
    <submittedName>
        <fullName evidence="4">Platelet endothelial aggregation receptor 1-like isoform X1</fullName>
    </submittedName>
</protein>
<dbReference type="RefSeq" id="XP_022326141.1">
    <property type="nucleotide sequence ID" value="XM_022470433.1"/>
</dbReference>
<sequence>MIYSVWSFLIILIFTYRCTSNDGVCDKQVFEDFVYTCINRVHMLILNIFIVLFFLFSSKKSSKCCADFYREPKSGLCLPCVGSFGENCSSPCPDGYFGYRCLQICDCNNTEDCDPKSGCVTRKDPRACIHSLQANCTTTCPDGYFGDKCLDICNCAKSQVCEADIGCVNSTYELEIDTTNFKVETILIIIVVSGSCGLILLIGITVYCIRKKRSIGRDKNNTKYSTARSPSDSESPIVEDPFVNTFKNCTPNNARLNGSSYLEIIGGHQNPDSHPTRFSTFSTNAHQFNNDLPSECEYHEPWNTLPGRITEQPRIVKTKTYSSRDRGK</sequence>
<dbReference type="KEGG" id="cvn:111123765"/>
<dbReference type="PANTHER" id="PTHR24043:SF8">
    <property type="entry name" value="EGF-LIKE DOMAIN-CONTAINING PROTEIN"/>
    <property type="match status" value="1"/>
</dbReference>
<reference evidence="4" key="2">
    <citation type="submission" date="2025-08" db="UniProtKB">
        <authorList>
            <consortium name="RefSeq"/>
        </authorList>
    </citation>
    <scope>IDENTIFICATION</scope>
    <source>
        <tissue evidence="4">Whole sample</tissue>
    </source>
</reference>
<accession>A0A8B8DGQ7</accession>
<feature type="transmembrane region" description="Helical" evidence="2">
    <location>
        <begin position="186"/>
        <end position="209"/>
    </location>
</feature>
<keyword evidence="2" id="KW-1133">Transmembrane helix</keyword>
<proteinExistence type="predicted"/>
<keyword evidence="1" id="KW-0245">EGF-like domain</keyword>
<dbReference type="GeneID" id="111123765"/>
<dbReference type="InterPro" id="IPR042635">
    <property type="entry name" value="MEGF10/SREC1/2-like"/>
</dbReference>
<keyword evidence="2" id="KW-0472">Membrane</keyword>
<dbReference type="GO" id="GO:0005044">
    <property type="term" value="F:scavenger receptor activity"/>
    <property type="evidence" value="ECO:0007669"/>
    <property type="project" value="InterPro"/>
</dbReference>
<dbReference type="PANTHER" id="PTHR24043">
    <property type="entry name" value="SCAVENGER RECEPTOR CLASS F"/>
    <property type="match status" value="1"/>
</dbReference>
<feature type="transmembrane region" description="Helical" evidence="2">
    <location>
        <begin position="6"/>
        <end position="25"/>
    </location>
</feature>
<evidence type="ECO:0000313" key="4">
    <source>
        <dbReference type="RefSeq" id="XP_022326141.1"/>
    </source>
</evidence>
<dbReference type="AlphaFoldDB" id="A0A8B8DGQ7"/>
<keyword evidence="3" id="KW-1185">Reference proteome</keyword>
<keyword evidence="2" id="KW-0812">Transmembrane</keyword>
<reference evidence="3" key="1">
    <citation type="submission" date="2024-06" db="UniProtKB">
        <authorList>
            <consortium name="RefSeq"/>
        </authorList>
    </citation>
    <scope>NUCLEOTIDE SEQUENCE [LARGE SCALE GENOMIC DNA]</scope>
</reference>
<dbReference type="Proteomes" id="UP000694844">
    <property type="component" value="Chromosome 1"/>
</dbReference>
<dbReference type="Gene3D" id="2.170.300.10">
    <property type="entry name" value="Tie2 ligand-binding domain superfamily"/>
    <property type="match status" value="1"/>
</dbReference>
<organism evidence="3 4">
    <name type="scientific">Crassostrea virginica</name>
    <name type="common">Eastern oyster</name>
    <dbReference type="NCBI Taxonomy" id="6565"/>
    <lineage>
        <taxon>Eukaryota</taxon>
        <taxon>Metazoa</taxon>
        <taxon>Spiralia</taxon>
        <taxon>Lophotrochozoa</taxon>
        <taxon>Mollusca</taxon>
        <taxon>Bivalvia</taxon>
        <taxon>Autobranchia</taxon>
        <taxon>Pteriomorphia</taxon>
        <taxon>Ostreida</taxon>
        <taxon>Ostreoidea</taxon>
        <taxon>Ostreidae</taxon>
        <taxon>Crassostrea</taxon>
    </lineage>
</organism>